<comment type="function">
    <text evidence="5">Acetylates the N-terminal alanine of ribosomal protein bS18.</text>
</comment>
<keyword evidence="3 7" id="KW-0808">Transferase</keyword>
<dbReference type="InterPro" id="IPR006464">
    <property type="entry name" value="AcTrfase_RimI/Ard1"/>
</dbReference>
<dbReference type="PROSITE" id="PS51186">
    <property type="entry name" value="GNAT"/>
    <property type="match status" value="1"/>
</dbReference>
<gene>
    <name evidence="7" type="primary">rimI</name>
    <name evidence="7" type="ORF">FYJ60_05850</name>
</gene>
<keyword evidence="2 5" id="KW-0963">Cytoplasm</keyword>
<name>A0A7X2TPI3_9FIRM</name>
<evidence type="ECO:0000256" key="1">
    <source>
        <dbReference type="ARBA" id="ARBA00005395"/>
    </source>
</evidence>
<evidence type="ECO:0000256" key="3">
    <source>
        <dbReference type="ARBA" id="ARBA00022679"/>
    </source>
</evidence>
<comment type="similarity">
    <text evidence="1 5">Belongs to the acetyltransferase family. RimI subfamily.</text>
</comment>
<dbReference type="InterPro" id="IPR016181">
    <property type="entry name" value="Acyl_CoA_acyltransferase"/>
</dbReference>
<dbReference type="CDD" id="cd04301">
    <property type="entry name" value="NAT_SF"/>
    <property type="match status" value="1"/>
</dbReference>
<comment type="subcellular location">
    <subcellularLocation>
        <location evidence="5">Cytoplasm</location>
    </subcellularLocation>
</comment>
<evidence type="ECO:0000256" key="2">
    <source>
        <dbReference type="ARBA" id="ARBA00022490"/>
    </source>
</evidence>
<accession>A0A7X2TPI3</accession>
<keyword evidence="8" id="KW-1185">Reference proteome</keyword>
<feature type="domain" description="N-acetyltransferase" evidence="6">
    <location>
        <begin position="1"/>
        <end position="139"/>
    </location>
</feature>
<dbReference type="InterPro" id="IPR050680">
    <property type="entry name" value="YpeA/RimI_acetyltransf"/>
</dbReference>
<dbReference type="NCBIfam" id="TIGR01575">
    <property type="entry name" value="rimI"/>
    <property type="match status" value="1"/>
</dbReference>
<dbReference type="PANTHER" id="PTHR43420">
    <property type="entry name" value="ACETYLTRANSFERASE"/>
    <property type="match status" value="1"/>
</dbReference>
<comment type="catalytic activity">
    <reaction evidence="5">
        <text>N-terminal L-alanyl-[ribosomal protein bS18] + acetyl-CoA = N-terminal N(alpha)-acetyl-L-alanyl-[ribosomal protein bS18] + CoA + H(+)</text>
        <dbReference type="Rhea" id="RHEA:43756"/>
        <dbReference type="Rhea" id="RHEA-COMP:10676"/>
        <dbReference type="Rhea" id="RHEA-COMP:10677"/>
        <dbReference type="ChEBI" id="CHEBI:15378"/>
        <dbReference type="ChEBI" id="CHEBI:57287"/>
        <dbReference type="ChEBI" id="CHEBI:57288"/>
        <dbReference type="ChEBI" id="CHEBI:64718"/>
        <dbReference type="ChEBI" id="CHEBI:83683"/>
        <dbReference type="EC" id="2.3.1.266"/>
    </reaction>
</comment>
<protein>
    <recommendedName>
        <fullName evidence="5">[Ribosomal protein bS18]-alanine N-acetyltransferase</fullName>
        <ecNumber evidence="5">2.3.1.266</ecNumber>
    </recommendedName>
</protein>
<evidence type="ECO:0000259" key="6">
    <source>
        <dbReference type="PROSITE" id="PS51186"/>
    </source>
</evidence>
<dbReference type="EMBL" id="VUMV01000003">
    <property type="protein sequence ID" value="MST81836.1"/>
    <property type="molecule type" value="Genomic_DNA"/>
</dbReference>
<dbReference type="Gene3D" id="3.40.630.30">
    <property type="match status" value="1"/>
</dbReference>
<sequence length="146" mass="16742">MAERDLDQVALLEQKNFSRPWSRKSFLEMLSSGDALFLVAVPEEDTDRILGYCGLLQSLDTGDITNVSVDPEQRGKRIGTFLLEELIHRSTQLGVRKIFLEVRRGNAPANRLYEAHGFRQVGIRKQYYADPVEDARVLCRDEEEEN</sequence>
<organism evidence="7 8">
    <name type="scientific">Bilifractor porci</name>
    <dbReference type="NCBI Taxonomy" id="2606636"/>
    <lineage>
        <taxon>Bacteria</taxon>
        <taxon>Bacillati</taxon>
        <taxon>Bacillota</taxon>
        <taxon>Clostridia</taxon>
        <taxon>Lachnospirales</taxon>
        <taxon>Lachnospiraceae</taxon>
        <taxon>Bilifractor</taxon>
    </lineage>
</organism>
<proteinExistence type="inferred from homology"/>
<dbReference type="PANTHER" id="PTHR43420:SF44">
    <property type="entry name" value="ACETYLTRANSFERASE YPEA"/>
    <property type="match status" value="1"/>
</dbReference>
<dbReference type="Pfam" id="PF00583">
    <property type="entry name" value="Acetyltransf_1"/>
    <property type="match status" value="1"/>
</dbReference>
<dbReference type="Proteomes" id="UP000466864">
    <property type="component" value="Unassembled WGS sequence"/>
</dbReference>
<reference evidence="7 8" key="1">
    <citation type="submission" date="2019-08" db="EMBL/GenBank/DDBJ databases">
        <title>In-depth cultivation of the pig gut microbiome towards novel bacterial diversity and tailored functional studies.</title>
        <authorList>
            <person name="Wylensek D."/>
            <person name="Hitch T.C.A."/>
            <person name="Clavel T."/>
        </authorList>
    </citation>
    <scope>NUCLEOTIDE SEQUENCE [LARGE SCALE GENOMIC DNA]</scope>
    <source>
        <strain evidence="7 8">Oil+RF-744-WCA-WT-13</strain>
    </source>
</reference>
<dbReference type="SUPFAM" id="SSF55729">
    <property type="entry name" value="Acyl-CoA N-acyltransferases (Nat)"/>
    <property type="match status" value="1"/>
</dbReference>
<dbReference type="EC" id="2.3.1.266" evidence="5"/>
<comment type="caution">
    <text evidence="7">The sequence shown here is derived from an EMBL/GenBank/DDBJ whole genome shotgun (WGS) entry which is preliminary data.</text>
</comment>
<evidence type="ECO:0000256" key="4">
    <source>
        <dbReference type="ARBA" id="ARBA00023315"/>
    </source>
</evidence>
<dbReference type="AlphaFoldDB" id="A0A7X2TPI3"/>
<evidence type="ECO:0000313" key="8">
    <source>
        <dbReference type="Proteomes" id="UP000466864"/>
    </source>
</evidence>
<keyword evidence="4" id="KW-0012">Acyltransferase</keyword>
<evidence type="ECO:0000256" key="5">
    <source>
        <dbReference type="RuleBase" id="RU363094"/>
    </source>
</evidence>
<dbReference type="InterPro" id="IPR000182">
    <property type="entry name" value="GNAT_dom"/>
</dbReference>
<evidence type="ECO:0000313" key="7">
    <source>
        <dbReference type="EMBL" id="MST81836.1"/>
    </source>
</evidence>
<dbReference type="GO" id="GO:0005737">
    <property type="term" value="C:cytoplasm"/>
    <property type="evidence" value="ECO:0007669"/>
    <property type="project" value="UniProtKB-SubCell"/>
</dbReference>
<dbReference type="GO" id="GO:0008999">
    <property type="term" value="F:protein-N-terminal-alanine acetyltransferase activity"/>
    <property type="evidence" value="ECO:0007669"/>
    <property type="project" value="UniProtKB-EC"/>
</dbReference>